<keyword evidence="6" id="KW-0677">Repeat</keyword>
<dbReference type="Gene3D" id="3.30.60.270">
    <property type="match status" value="1"/>
</dbReference>
<dbReference type="CDD" id="cd00146">
    <property type="entry name" value="PKD"/>
    <property type="match status" value="1"/>
</dbReference>
<feature type="region of interest" description="Disordered" evidence="10">
    <location>
        <begin position="1968"/>
        <end position="2033"/>
    </location>
</feature>
<dbReference type="SUPFAM" id="SSF53639">
    <property type="entry name" value="AraD/HMP-PK domain-like"/>
    <property type="match status" value="1"/>
</dbReference>
<evidence type="ECO:0000256" key="6">
    <source>
        <dbReference type="ARBA" id="ARBA00022737"/>
    </source>
</evidence>
<dbReference type="Pfam" id="PF15902">
    <property type="entry name" value="Sortilin-Vps10"/>
    <property type="match status" value="1"/>
</dbReference>
<dbReference type="Gene3D" id="2.10.70.80">
    <property type="match status" value="1"/>
</dbReference>
<name>A0A7J6C5Y3_9TELE</name>
<dbReference type="Proteomes" id="UP000579812">
    <property type="component" value="Unassembled WGS sequence"/>
</dbReference>
<dbReference type="FunFam" id="2.130.10.10:FF:002151">
    <property type="entry name" value="Sortilin-related VPS10 domain-containing receptor 3b"/>
    <property type="match status" value="1"/>
</dbReference>
<comment type="similarity">
    <text evidence="2">Belongs to the aldolase class II family. Adducin subfamily.</text>
</comment>
<evidence type="ECO:0000256" key="3">
    <source>
        <dbReference type="ARBA" id="ARBA00010818"/>
    </source>
</evidence>
<keyword evidence="9" id="KW-0325">Glycoprotein</keyword>
<dbReference type="Pfam" id="PF00596">
    <property type="entry name" value="Aldolase_II"/>
    <property type="match status" value="1"/>
</dbReference>
<feature type="region of interest" description="Disordered" evidence="10">
    <location>
        <begin position="214"/>
        <end position="239"/>
    </location>
</feature>
<keyword evidence="13" id="KW-1185">Reference proteome</keyword>
<dbReference type="FunFam" id="2.60.40.10:FF:000083">
    <property type="entry name" value="Sortilin-related VPS10 domain containing receptor 2"/>
    <property type="match status" value="1"/>
</dbReference>
<gene>
    <name evidence="12" type="ORF">G5714_016903</name>
</gene>
<evidence type="ECO:0000256" key="7">
    <source>
        <dbReference type="ARBA" id="ARBA00022989"/>
    </source>
</evidence>
<accession>A0A7J6C5Y3</accession>
<sequence>MQSRLLQMSLLADTLGAIAIPRARTCHTLLPSSIQAGVSESVSFSGSTPPVTTPRSEPTKPAHQTHSPLYRYPPNVPTVAKSYLRCLCWDFKGTYVDLVGSKRKKMKGRIMKDVLGFESSWTYWTLFFLCALVPLPVRSDITCASCFAPIRRNEAHAKPTAFISRDFGSAPDGSTDKNWKWRLDGTQLSPEAHKKSPFVSWREKLQNAHISRAEWTSPAEEKDGKVYPTEETKVNRREKRSLFPSDSAAGSRFEFRRTGGVDGTGKSPRQNEPHLITSTFALSGDSAHNQAMVLWSGHNSSVILILTKLFDFNLGTVTESSLWRSVDFGTTYEKLTDKVMIRTMLSYLYVCPTNKRKILILSDPEVESSLLISSDEGATFQKFNINFYIMSLLFHPTQENWILAYSHDQRLYSSVDFGKKWILVHERVTPGRFYWALSGLDKEADLVHIEARTDSGQMQYITCRAQKCSEEGRQYPFSGRIDTNSLVVQDQYIFLQLTTAGRTTYFVSYQRGPFRTIQLPKYCLPKDMHIVSTDEGQVLAAVQEWNENDTYSLYISDTPGVYFTRSLPNLRTSRGLAGNLIVDVYKVAGVSGLIIANKKEDAQMRTYITYNKGQTWSLLQPPTKDTTGHDINCNLPSCSLHLHLQMSENPYTPDTISTKHSAPGIIVATGNTGPELSFSNTGMFISSDAGNTWRQIFEEEHSVWFLDHGGALLAVTQSAVPTRHLWISLDEGRQWDKLSFSSTPLFVDGVLMTPETENRIITFFGHFSYHSDWQLIKIDYSSLFGRKCTDGDFQTWHLHNKGEVCVMGERQVYMKRKPGTRCTLGREYSRVVSAEPCICTLYDFECDYGFERQASGKCAPAFWYDVSLPAHTCSHGQRYRNSTGYRKVLLNNCREGLKDTLSPRMQQCKPIAPGGLQLSTINSQLTAVLGTNITFRVALQNGDSLSTSLHVDFGDGISVSYSNISRLGDSITHTYRVAGIFRVTARAQNSHGSDSSSLYLHITSPLERIFLSAPVVVIRGKEANLTAVLWPSQPRTATFYWWFNNSTEPLITLEGSVAHTFMREGPNSVTVQVSAGGTVLQDVKIITVKDFFRSLLLSFSPNLEEHNPSVAEWRQDVGRVVRATLSQVCGFPEDQLLVSVFPGSPTAAELFILPETNQSAFRSHTEEQFDKMSEVFMNALNQNLIQFDLKPDTRVTVSVSQLTLAPLVDSSVLPSGSAMLLLVSLGLVGLAILFIYKFKRKIPWIHVETEDTHEKEPEMISSVGQEKNGTRTTATSFTTCSAHTTHTPFPSNTGTHNSFSHLPPPRDLMEKELEAHNTEGGLRIRPPSSLNVKKVYSESAEELQSPEALRSSAMSPDLRQDFNMMEQRKRVTQILQSPDFKEELECMVKEQCSKGSNSSGLLGHIAQLIISNTLSNTGVCSPSSAGSISPVNDLCGMEWFNCSKAERQGRCKLACLYRLLDLYGHTHFPNTYLTLRISKEQDHILILPKGLSFSEATAASLVKVNLIGEVVDQGATALPVDVLGFKPHSAVYSARPDAKCVIHTYTPTTAAVSSMKCGILPISHEALLLGEVSYFSYHGDLANEKEKMELQKALGPTAKVLVLRNQGLLAFGETIEEAFHYLYHSHQACEIQVSALLCAGGVDNLCVLDRTSLKTAPTKNPSGQMPDGQIRWRVGEAEFESLMRMLDNLGYRTGYTYRHPIVKEKPRHHNDVEIPATVTGVGLEEKDVFPQSPLHFVAQKRDRERIRWLNSPNCYLKVNVPEESINGTCSPRTKTMWMKSEESGSCKDTPIRIEDPNQFVPLNTNPSEVLEKRNKIREQNRADLMTAGPKSQLLADIAVDKPPGPAYIYEDEKQTAALPPNPFNQSEAEIQEYTQTVENKTSQSALQSEADEEFTDGEMTTYDGSTVSLSISPLMSPERGDSLSALLQSSDGDDLTQDDDLTLQVTELSITKEMQVSITTTVANNISVTSSSEGQPKSPKKKKKKFRTPSFLRMTKKRERRDKEKGKDKEKEKEREKEQEEKEIEEEKECKKD</sequence>
<keyword evidence="7" id="KW-1133">Transmembrane helix</keyword>
<organism evidence="12 13">
    <name type="scientific">Onychostoma macrolepis</name>
    <dbReference type="NCBI Taxonomy" id="369639"/>
    <lineage>
        <taxon>Eukaryota</taxon>
        <taxon>Metazoa</taxon>
        <taxon>Chordata</taxon>
        <taxon>Craniata</taxon>
        <taxon>Vertebrata</taxon>
        <taxon>Euteleostomi</taxon>
        <taxon>Actinopterygii</taxon>
        <taxon>Neopterygii</taxon>
        <taxon>Teleostei</taxon>
        <taxon>Ostariophysi</taxon>
        <taxon>Cypriniformes</taxon>
        <taxon>Cyprinidae</taxon>
        <taxon>Acrossocheilinae</taxon>
        <taxon>Onychostoma</taxon>
    </lineage>
</organism>
<dbReference type="Gene3D" id="2.130.10.10">
    <property type="entry name" value="YVTN repeat-like/Quinoprotein amine dehydrogenase"/>
    <property type="match status" value="1"/>
</dbReference>
<proteinExistence type="inferred from homology"/>
<dbReference type="InterPro" id="IPR000601">
    <property type="entry name" value="PKD_dom"/>
</dbReference>
<keyword evidence="4" id="KW-0812">Transmembrane</keyword>
<dbReference type="SUPFAM" id="SSF110296">
    <property type="entry name" value="Oligoxyloglucan reducing end-specific cellobiohydrolase"/>
    <property type="match status" value="1"/>
</dbReference>
<keyword evidence="5" id="KW-0732">Signal</keyword>
<dbReference type="InterPro" id="IPR022409">
    <property type="entry name" value="PKD/Chitinase_dom"/>
</dbReference>
<dbReference type="FunFam" id="2.10.70.80:FF:000001">
    <property type="entry name" value="Sortilin-related VPS10 domain-containing receptor 1"/>
    <property type="match status" value="1"/>
</dbReference>
<dbReference type="Gene3D" id="2.60.40.10">
    <property type="entry name" value="Immunoglobulins"/>
    <property type="match status" value="1"/>
</dbReference>
<dbReference type="GO" id="GO:0016020">
    <property type="term" value="C:membrane"/>
    <property type="evidence" value="ECO:0007669"/>
    <property type="project" value="UniProtKB-SubCell"/>
</dbReference>
<comment type="caution">
    <text evidence="12">The sequence shown here is derived from an EMBL/GenBank/DDBJ whole genome shotgun (WGS) entry which is preliminary data.</text>
</comment>
<evidence type="ECO:0000256" key="10">
    <source>
        <dbReference type="SAM" id="MobiDB-lite"/>
    </source>
</evidence>
<dbReference type="InterPro" id="IPR015943">
    <property type="entry name" value="WD40/YVTN_repeat-like_dom_sf"/>
</dbReference>
<evidence type="ECO:0000256" key="4">
    <source>
        <dbReference type="ARBA" id="ARBA00022692"/>
    </source>
</evidence>
<feature type="compositionally biased region" description="Basic residues" evidence="10">
    <location>
        <begin position="1978"/>
        <end position="1987"/>
    </location>
</feature>
<dbReference type="InterPro" id="IPR031777">
    <property type="entry name" value="Sortilin_C"/>
</dbReference>
<dbReference type="InterPro" id="IPR035986">
    <property type="entry name" value="PKD_dom_sf"/>
</dbReference>
<comment type="subcellular location">
    <subcellularLocation>
        <location evidence="1">Membrane</location>
        <topology evidence="1">Single-pass type I membrane protein</topology>
    </subcellularLocation>
</comment>
<dbReference type="InterPro" id="IPR050310">
    <property type="entry name" value="VPS10-sortilin"/>
</dbReference>
<dbReference type="SMART" id="SM00602">
    <property type="entry name" value="VPS10"/>
    <property type="match status" value="1"/>
</dbReference>
<dbReference type="Pfam" id="PF00801">
    <property type="entry name" value="PKD"/>
    <property type="match status" value="1"/>
</dbReference>
<feature type="compositionally biased region" description="Basic and acidic residues" evidence="10">
    <location>
        <begin position="219"/>
        <end position="235"/>
    </location>
</feature>
<evidence type="ECO:0000256" key="5">
    <source>
        <dbReference type="ARBA" id="ARBA00022729"/>
    </source>
</evidence>
<feature type="compositionally biased region" description="Basic and acidic residues" evidence="10">
    <location>
        <begin position="2001"/>
        <end position="2020"/>
    </location>
</feature>
<evidence type="ECO:0000256" key="8">
    <source>
        <dbReference type="ARBA" id="ARBA00023136"/>
    </source>
</evidence>
<dbReference type="InterPro" id="IPR031778">
    <property type="entry name" value="Sortilin_N"/>
</dbReference>
<evidence type="ECO:0000256" key="2">
    <source>
        <dbReference type="ARBA" id="ARBA00006274"/>
    </source>
</evidence>
<keyword evidence="8" id="KW-0472">Membrane</keyword>
<dbReference type="Gene3D" id="3.40.225.10">
    <property type="entry name" value="Class II aldolase/adducin N-terminal domain"/>
    <property type="match status" value="1"/>
</dbReference>
<feature type="compositionally biased region" description="Polar residues" evidence="10">
    <location>
        <begin position="40"/>
        <end position="67"/>
    </location>
</feature>
<dbReference type="InterPro" id="IPR006581">
    <property type="entry name" value="VPS10"/>
</dbReference>
<feature type="domain" description="PKD" evidence="11">
    <location>
        <begin position="940"/>
        <end position="1009"/>
    </location>
</feature>
<evidence type="ECO:0000313" key="13">
    <source>
        <dbReference type="Proteomes" id="UP000579812"/>
    </source>
</evidence>
<evidence type="ECO:0000256" key="9">
    <source>
        <dbReference type="ARBA" id="ARBA00023180"/>
    </source>
</evidence>
<evidence type="ECO:0000256" key="1">
    <source>
        <dbReference type="ARBA" id="ARBA00004479"/>
    </source>
</evidence>
<dbReference type="Pfam" id="PF15901">
    <property type="entry name" value="Sortilin_C"/>
    <property type="match status" value="1"/>
</dbReference>
<feature type="region of interest" description="Disordered" evidence="10">
    <location>
        <begin position="1916"/>
        <end position="1937"/>
    </location>
</feature>
<dbReference type="SUPFAM" id="SSF49299">
    <property type="entry name" value="PKD domain"/>
    <property type="match status" value="2"/>
</dbReference>
<dbReference type="InterPro" id="IPR001303">
    <property type="entry name" value="Aldolase_II/adducin_N"/>
</dbReference>
<dbReference type="InterPro" id="IPR013783">
    <property type="entry name" value="Ig-like_fold"/>
</dbReference>
<dbReference type="InterPro" id="IPR036409">
    <property type="entry name" value="Aldolase_II/adducin_N_sf"/>
</dbReference>
<dbReference type="EMBL" id="JAAMOB010000017">
    <property type="protein sequence ID" value="KAF4102103.1"/>
    <property type="molecule type" value="Genomic_DNA"/>
</dbReference>
<protein>
    <recommendedName>
        <fullName evidence="11">PKD domain-containing protein</fullName>
    </recommendedName>
</protein>
<dbReference type="PANTHER" id="PTHR12106">
    <property type="entry name" value="SORTILIN RELATED"/>
    <property type="match status" value="1"/>
</dbReference>
<dbReference type="PROSITE" id="PS50093">
    <property type="entry name" value="PKD"/>
    <property type="match status" value="1"/>
</dbReference>
<evidence type="ECO:0000313" key="12">
    <source>
        <dbReference type="EMBL" id="KAF4102103.1"/>
    </source>
</evidence>
<comment type="similarity">
    <text evidence="3">Belongs to the VPS10-related sortilin family. SORCS subfamily.</text>
</comment>
<feature type="region of interest" description="Disordered" evidence="10">
    <location>
        <begin position="40"/>
        <end position="69"/>
    </location>
</feature>
<evidence type="ECO:0000259" key="11">
    <source>
        <dbReference type="PROSITE" id="PS50093"/>
    </source>
</evidence>
<dbReference type="SMART" id="SM00089">
    <property type="entry name" value="PKD"/>
    <property type="match status" value="2"/>
</dbReference>
<dbReference type="SMART" id="SM01007">
    <property type="entry name" value="Aldolase_II"/>
    <property type="match status" value="1"/>
</dbReference>
<dbReference type="PANTHER" id="PTHR12106:SF10">
    <property type="entry name" value="VPS10 DOMAIN-CONTAINING RECEPTOR SORCS3"/>
    <property type="match status" value="1"/>
</dbReference>
<reference evidence="12 13" key="1">
    <citation type="submission" date="2020-04" db="EMBL/GenBank/DDBJ databases">
        <title>Chromosome-level genome assembly of a cyprinid fish Onychostoma macrolepis by integration of Nanopore Sequencing, Bionano and Hi-C technology.</title>
        <authorList>
            <person name="Wang D."/>
        </authorList>
    </citation>
    <scope>NUCLEOTIDE SEQUENCE [LARGE SCALE GENOMIC DNA]</scope>
    <source>
        <strain evidence="12">SWU-2019</strain>
        <tissue evidence="12">Muscle</tissue>
    </source>
</reference>